<comment type="caution">
    <text evidence="1">The sequence shown here is derived from an EMBL/GenBank/DDBJ whole genome shotgun (WGS) entry which is preliminary data.</text>
</comment>
<dbReference type="Proteomes" id="UP000316142">
    <property type="component" value="Unassembled WGS sequence"/>
</dbReference>
<accession>A0ABY2Z7D2</accession>
<proteinExistence type="predicted"/>
<dbReference type="SUPFAM" id="SSF53474">
    <property type="entry name" value="alpha/beta-Hydrolases"/>
    <property type="match status" value="1"/>
</dbReference>
<dbReference type="RefSeq" id="WP_140925249.1">
    <property type="nucleotide sequence ID" value="NZ_CP122311.1"/>
</dbReference>
<organism evidence="1 2">
    <name type="scientific">Pantoea anthophila</name>
    <dbReference type="NCBI Taxonomy" id="470931"/>
    <lineage>
        <taxon>Bacteria</taxon>
        <taxon>Pseudomonadati</taxon>
        <taxon>Pseudomonadota</taxon>
        <taxon>Gammaproteobacteria</taxon>
        <taxon>Enterobacterales</taxon>
        <taxon>Erwiniaceae</taxon>
        <taxon>Pantoea</taxon>
    </lineage>
</organism>
<evidence type="ECO:0000313" key="1">
    <source>
        <dbReference type="EMBL" id="TPV22133.1"/>
    </source>
</evidence>
<dbReference type="Gene3D" id="3.40.50.1820">
    <property type="entry name" value="alpha/beta hydrolase"/>
    <property type="match status" value="1"/>
</dbReference>
<keyword evidence="1" id="KW-0378">Hydrolase</keyword>
<reference evidence="1 2" key="1">
    <citation type="submission" date="2019-06" db="EMBL/GenBank/DDBJ databases">
        <title>Taxogenomics and systematics of the genus Pantoea.</title>
        <authorList>
            <person name="Tambong J.T."/>
        </authorList>
    </citation>
    <scope>NUCLEOTIDE SEQUENCE [LARGE SCALE GENOMIC DNA]</scope>
    <source>
        <strain evidence="1 2">LMG 2558</strain>
    </source>
</reference>
<protein>
    <submittedName>
        <fullName evidence="1">Alpha/beta hydrolase</fullName>
    </submittedName>
</protein>
<gene>
    <name evidence="1" type="ORF">FJW00_18275</name>
</gene>
<dbReference type="InterPro" id="IPR029058">
    <property type="entry name" value="AB_hydrolase_fold"/>
</dbReference>
<dbReference type="GO" id="GO:0016787">
    <property type="term" value="F:hydrolase activity"/>
    <property type="evidence" value="ECO:0007669"/>
    <property type="project" value="UniProtKB-KW"/>
</dbReference>
<evidence type="ECO:0000313" key="2">
    <source>
        <dbReference type="Proteomes" id="UP000316142"/>
    </source>
</evidence>
<sequence>MMTQRLHQLSERFTVILVPGVRDSDESHWQSCWHRRFPHWKRIRQRNWLAPDIDGWIAAIRRERLCGQRPAILVGHSFGALAACRLVQTQTLPVAGIMLVAPAEPALFGLEEQVLPEKLPVPGVMFVSHNDPLMPFKRARFWAECWGAHLIDLGDAGHINSAAGFGEWEFGLVQLAAFGEGLETDN</sequence>
<dbReference type="InterPro" id="IPR010662">
    <property type="entry name" value="RBBP9/YdeN"/>
</dbReference>
<name>A0ABY2Z7D2_9GAMM</name>
<keyword evidence="2" id="KW-1185">Reference proteome</keyword>
<dbReference type="EMBL" id="VHIZ01000056">
    <property type="protein sequence ID" value="TPV22133.1"/>
    <property type="molecule type" value="Genomic_DNA"/>
</dbReference>
<dbReference type="Pfam" id="PF06821">
    <property type="entry name" value="Ser_hydrolase"/>
    <property type="match status" value="1"/>
</dbReference>